<protein>
    <recommendedName>
        <fullName evidence="5">TNase-like domain-containing protein</fullName>
    </recommendedName>
</protein>
<feature type="compositionally biased region" description="Basic and acidic residues" evidence="4">
    <location>
        <begin position="675"/>
        <end position="691"/>
    </location>
</feature>
<dbReference type="Gramene" id="RZC85094">
    <property type="protein sequence ID" value="RZC85094"/>
    <property type="gene ID" value="C5167_047880"/>
</dbReference>
<keyword evidence="3" id="KW-0378">Hydrolase</keyword>
<proteinExistence type="predicted"/>
<evidence type="ECO:0000259" key="5">
    <source>
        <dbReference type="PROSITE" id="PS50830"/>
    </source>
</evidence>
<dbReference type="Proteomes" id="UP000316621">
    <property type="component" value="Chromosome 11"/>
</dbReference>
<dbReference type="PANTHER" id="PTHR12302">
    <property type="entry name" value="EBNA2 BINDING PROTEIN P100"/>
    <property type="match status" value="1"/>
</dbReference>
<dbReference type="EMBL" id="CM010725">
    <property type="protein sequence ID" value="RZC85094.1"/>
    <property type="molecule type" value="Genomic_DNA"/>
</dbReference>
<dbReference type="Pfam" id="PF00565">
    <property type="entry name" value="SNase"/>
    <property type="match status" value="2"/>
</dbReference>
<sequence length="691" mass="76894">MGMLSTICQVLVAGIAAKFLYKNWFSPKTKDSGSSTVSLDHNHGSSVSLIAVSVSSLAHDLLIFEITSQVPEKLSENVASSKQVQANWYKKLLQAWRQANPTPKTPGQVSRLVILTLHPHGVTEVEGLLRFYRLPCLIAPWARIDAAATVTPPSRPEGVKFELNTFRVDAYAVAVADGDGLTVYVDVADPREATLSVPEDVRVAVSERSKARASKDKPKPKALHKTINDAGYRVVHGPNKKEILARKYRLRGIDAPENKQPFGKEAKRELTKLVKSNCVIVHVYGEDKYNRLVGDVYCNGQFAQEVMLKKGLAWHYAAFDKRPELKKWAKEAKAAGIGLRKGVGNTLVRIIYGNCFKPTTSDDDDQDYSNISSPDHHVSQPPTNGVLSLASDLFHFDNTCEVPELLSEHVASSKKAQVKWYKKILKAWKGAKPPPKTPEQASRLVMQTLHQHQKADIEGLLKFYGLPVLHEHEIDLPAEEVFPPPRPEGVKFELRTFPVDAQSVPDGDGLTVYVDVADPREATISVPEDVQAAVSERSKARASKDYTKADALHKTIVDAGYRILKGSNSEEVLARKYRIRLRGIDAPENKQPSGKEAKKELIKLVQGNCVIIHVYGEDKYNRLVGDVYCNGQFVQEVMLKKGLAWHYAAFDKRPELKNWAKEAKAAGIGLWASSDPEKPWEWRKNNSRDGN</sequence>
<evidence type="ECO:0000313" key="7">
    <source>
        <dbReference type="Proteomes" id="UP000316621"/>
    </source>
</evidence>
<dbReference type="SMART" id="SM00318">
    <property type="entry name" value="SNc"/>
    <property type="match status" value="2"/>
</dbReference>
<dbReference type="Gene3D" id="1.20.120.1910">
    <property type="entry name" value="Cysteine-tRNA ligase, C-terminal anti-codon recognition domain"/>
    <property type="match status" value="1"/>
</dbReference>
<keyword evidence="7" id="KW-1185">Reference proteome</keyword>
<dbReference type="PROSITE" id="PS50830">
    <property type="entry name" value="TNASE_3"/>
    <property type="match status" value="2"/>
</dbReference>
<dbReference type="InterPro" id="IPR035437">
    <property type="entry name" value="SNase_OB-fold_sf"/>
</dbReference>
<dbReference type="InterPro" id="IPR009080">
    <property type="entry name" value="tRNAsynth_Ia_anticodon-bd"/>
</dbReference>
<dbReference type="SUPFAM" id="SSF50199">
    <property type="entry name" value="Staphylococcal nuclease"/>
    <property type="match status" value="2"/>
</dbReference>
<dbReference type="GO" id="GO:0016787">
    <property type="term" value="F:hydrolase activity"/>
    <property type="evidence" value="ECO:0007669"/>
    <property type="project" value="UniProtKB-KW"/>
</dbReference>
<dbReference type="GO" id="GO:0004812">
    <property type="term" value="F:aminoacyl-tRNA ligase activity"/>
    <property type="evidence" value="ECO:0007669"/>
    <property type="project" value="InterPro"/>
</dbReference>
<dbReference type="InterPro" id="IPR016071">
    <property type="entry name" value="Staphylococal_nuclease_OB-fold"/>
</dbReference>
<dbReference type="GO" id="GO:0005737">
    <property type="term" value="C:cytoplasm"/>
    <property type="evidence" value="ECO:0007669"/>
    <property type="project" value="TreeGrafter"/>
</dbReference>
<name>A0A4Y7LHW9_PAPSO</name>
<reference evidence="6 7" key="1">
    <citation type="journal article" date="2018" name="Science">
        <title>The opium poppy genome and morphinan production.</title>
        <authorList>
            <person name="Guo L."/>
            <person name="Winzer T."/>
            <person name="Yang X."/>
            <person name="Li Y."/>
            <person name="Ning Z."/>
            <person name="He Z."/>
            <person name="Teodor R."/>
            <person name="Lu Y."/>
            <person name="Bowser T.A."/>
            <person name="Graham I.A."/>
            <person name="Ye K."/>
        </authorList>
    </citation>
    <scope>NUCLEOTIDE SEQUENCE [LARGE SCALE GENOMIC DNA]</scope>
    <source>
        <strain evidence="7">cv. HN1</strain>
        <tissue evidence="6">Leaves</tissue>
    </source>
</reference>
<feature type="domain" description="TNase-like" evidence="5">
    <location>
        <begin position="166"/>
        <end position="342"/>
    </location>
</feature>
<keyword evidence="1" id="KW-0540">Nuclease</keyword>
<dbReference type="GO" id="GO:0005524">
    <property type="term" value="F:ATP binding"/>
    <property type="evidence" value="ECO:0007669"/>
    <property type="project" value="InterPro"/>
</dbReference>
<keyword evidence="2" id="KW-0255">Endonuclease</keyword>
<gene>
    <name evidence="6" type="ORF">C5167_047880</name>
</gene>
<dbReference type="AlphaFoldDB" id="A0A4Y7LHW9"/>
<evidence type="ECO:0000256" key="3">
    <source>
        <dbReference type="ARBA" id="ARBA00022801"/>
    </source>
</evidence>
<evidence type="ECO:0000256" key="1">
    <source>
        <dbReference type="ARBA" id="ARBA00022722"/>
    </source>
</evidence>
<organism evidence="6 7">
    <name type="scientific">Papaver somniferum</name>
    <name type="common">Opium poppy</name>
    <dbReference type="NCBI Taxonomy" id="3469"/>
    <lineage>
        <taxon>Eukaryota</taxon>
        <taxon>Viridiplantae</taxon>
        <taxon>Streptophyta</taxon>
        <taxon>Embryophyta</taxon>
        <taxon>Tracheophyta</taxon>
        <taxon>Spermatophyta</taxon>
        <taxon>Magnoliopsida</taxon>
        <taxon>Ranunculales</taxon>
        <taxon>Papaveraceae</taxon>
        <taxon>Papaveroideae</taxon>
        <taxon>Papaver</taxon>
    </lineage>
</organism>
<dbReference type="GO" id="GO:0004519">
    <property type="term" value="F:endonuclease activity"/>
    <property type="evidence" value="ECO:0007669"/>
    <property type="project" value="UniProtKB-KW"/>
</dbReference>
<dbReference type="PANTHER" id="PTHR12302:SF3">
    <property type="entry name" value="SERINE_THREONINE-PROTEIN KINASE 31"/>
    <property type="match status" value="1"/>
</dbReference>
<dbReference type="GO" id="GO:0006418">
    <property type="term" value="P:tRNA aminoacylation for protein translation"/>
    <property type="evidence" value="ECO:0007669"/>
    <property type="project" value="InterPro"/>
</dbReference>
<feature type="domain" description="TNase-like" evidence="5">
    <location>
        <begin position="495"/>
        <end position="673"/>
    </location>
</feature>
<evidence type="ECO:0000256" key="2">
    <source>
        <dbReference type="ARBA" id="ARBA00022759"/>
    </source>
</evidence>
<feature type="region of interest" description="Disordered" evidence="4">
    <location>
        <begin position="672"/>
        <end position="691"/>
    </location>
</feature>
<evidence type="ECO:0000313" key="6">
    <source>
        <dbReference type="EMBL" id="RZC85094.1"/>
    </source>
</evidence>
<dbReference type="SUPFAM" id="SSF47323">
    <property type="entry name" value="Anticodon-binding domain of a subclass of class I aminoacyl-tRNA synthetases"/>
    <property type="match status" value="1"/>
</dbReference>
<dbReference type="Gene3D" id="2.40.50.90">
    <property type="match status" value="2"/>
</dbReference>
<accession>A0A4Y7LHW9</accession>
<evidence type="ECO:0000256" key="4">
    <source>
        <dbReference type="SAM" id="MobiDB-lite"/>
    </source>
</evidence>
<dbReference type="OMA" id="AWHYAAF"/>